<comment type="caution">
    <text evidence="1">The sequence shown here is derived from an EMBL/GenBank/DDBJ whole genome shotgun (WGS) entry which is preliminary data.</text>
</comment>
<name>A0ACC3B240_9EURO</name>
<keyword evidence="2" id="KW-1185">Reference proteome</keyword>
<proteinExistence type="predicted"/>
<gene>
    <name evidence="1" type="ORF">N8T08_006017</name>
</gene>
<dbReference type="EMBL" id="JAOPJF010000035">
    <property type="protein sequence ID" value="KAK1143902.1"/>
    <property type="molecule type" value="Genomic_DNA"/>
</dbReference>
<reference evidence="1 2" key="1">
    <citation type="journal article" date="2023" name="ACS Omega">
        <title>Identification of the Neoaspergillic Acid Biosynthesis Gene Cluster by Establishing an In Vitro CRISPR-Ribonucleoprotein Genetic System in Aspergillus melleus.</title>
        <authorList>
            <person name="Yuan B."/>
            <person name="Grau M.F."/>
            <person name="Murata R.M."/>
            <person name="Torok T."/>
            <person name="Venkateswaran K."/>
            <person name="Stajich J.E."/>
            <person name="Wang C.C.C."/>
        </authorList>
    </citation>
    <scope>NUCLEOTIDE SEQUENCE [LARGE SCALE GENOMIC DNA]</scope>
    <source>
        <strain evidence="1 2">IMV 1140</strain>
    </source>
</reference>
<accession>A0ACC3B240</accession>
<dbReference type="Proteomes" id="UP001177260">
    <property type="component" value="Unassembled WGS sequence"/>
</dbReference>
<evidence type="ECO:0000313" key="1">
    <source>
        <dbReference type="EMBL" id="KAK1143902.1"/>
    </source>
</evidence>
<evidence type="ECO:0000313" key="2">
    <source>
        <dbReference type="Proteomes" id="UP001177260"/>
    </source>
</evidence>
<sequence length="180" mass="19214">MLKDTKGSSCTKSYGREFRLPSGKAILGVAALRGLTPSDSIDYLDNTIDTSQISESNRTSTTQPTDNSTHLPEKSDSSGGSRKEKAIGLGVGVPLGVIALASLAWALWLLRQNRNLKKAQAQAQDHGPDLGKIQTHGHLCSMTPSAGYMSPESLTHARNSQVMEMPQSPSELTGVPKHGF</sequence>
<organism evidence="1 2">
    <name type="scientific">Aspergillus melleus</name>
    <dbReference type="NCBI Taxonomy" id="138277"/>
    <lineage>
        <taxon>Eukaryota</taxon>
        <taxon>Fungi</taxon>
        <taxon>Dikarya</taxon>
        <taxon>Ascomycota</taxon>
        <taxon>Pezizomycotina</taxon>
        <taxon>Eurotiomycetes</taxon>
        <taxon>Eurotiomycetidae</taxon>
        <taxon>Eurotiales</taxon>
        <taxon>Aspergillaceae</taxon>
        <taxon>Aspergillus</taxon>
        <taxon>Aspergillus subgen. Circumdati</taxon>
    </lineage>
</organism>
<protein>
    <submittedName>
        <fullName evidence="1">Uncharacterized protein</fullName>
    </submittedName>
</protein>